<reference evidence="2" key="1">
    <citation type="journal article" date="2010" name="Nat. Biotechnol.">
        <title>Draft genome sequence of the oilseed species Ricinus communis.</title>
        <authorList>
            <person name="Chan A.P."/>
            <person name="Crabtree J."/>
            <person name="Zhao Q."/>
            <person name="Lorenzi H."/>
            <person name="Orvis J."/>
            <person name="Puiu D."/>
            <person name="Melake-Berhan A."/>
            <person name="Jones K.M."/>
            <person name="Redman J."/>
            <person name="Chen G."/>
            <person name="Cahoon E.B."/>
            <person name="Gedil M."/>
            <person name="Stanke M."/>
            <person name="Haas B.J."/>
            <person name="Wortman J.R."/>
            <person name="Fraser-Liggett C.M."/>
            <person name="Ravel J."/>
            <person name="Rabinowicz P.D."/>
        </authorList>
    </citation>
    <scope>NUCLEOTIDE SEQUENCE [LARGE SCALE GENOMIC DNA]</scope>
    <source>
        <strain evidence="2">cv. Hale</strain>
    </source>
</reference>
<dbReference type="AlphaFoldDB" id="B9SS87"/>
<accession>B9SS87</accession>
<protein>
    <submittedName>
        <fullName evidence="1">Uncharacterized protein</fullName>
    </submittedName>
</protein>
<gene>
    <name evidence="1" type="ORF">RCOM_0619240</name>
</gene>
<keyword evidence="2" id="KW-1185">Reference proteome</keyword>
<dbReference type="InParanoid" id="B9SS87"/>
<dbReference type="EMBL" id="EQ974109">
    <property type="protein sequence ID" value="EEF33530.1"/>
    <property type="molecule type" value="Genomic_DNA"/>
</dbReference>
<sequence>MDGKDVETDMDENPTDIEYLGEYSLSHHLSLSPPVECDDIEPHITKSPTVILPKPLAFLPIPHDIALVPEFVGPLLGLDFSFLAATASSLSISLAPSIEAAVKFAKQTLHQLTGLELLTLNKDEQQLVISSLHTLYAAITSPFKATKTVELMHEVSCIFGDIKEKGQVVNDMSNKISSFSSSKQEYDGFTNKAFELQ</sequence>
<dbReference type="Proteomes" id="UP000008311">
    <property type="component" value="Unassembled WGS sequence"/>
</dbReference>
<evidence type="ECO:0000313" key="1">
    <source>
        <dbReference type="EMBL" id="EEF33530.1"/>
    </source>
</evidence>
<proteinExistence type="predicted"/>
<evidence type="ECO:0000313" key="2">
    <source>
        <dbReference type="Proteomes" id="UP000008311"/>
    </source>
</evidence>
<organism evidence="1 2">
    <name type="scientific">Ricinus communis</name>
    <name type="common">Castor bean</name>
    <dbReference type="NCBI Taxonomy" id="3988"/>
    <lineage>
        <taxon>Eukaryota</taxon>
        <taxon>Viridiplantae</taxon>
        <taxon>Streptophyta</taxon>
        <taxon>Embryophyta</taxon>
        <taxon>Tracheophyta</taxon>
        <taxon>Spermatophyta</taxon>
        <taxon>Magnoliopsida</taxon>
        <taxon>eudicotyledons</taxon>
        <taxon>Gunneridae</taxon>
        <taxon>Pentapetalae</taxon>
        <taxon>rosids</taxon>
        <taxon>fabids</taxon>
        <taxon>Malpighiales</taxon>
        <taxon>Euphorbiaceae</taxon>
        <taxon>Acalyphoideae</taxon>
        <taxon>Acalypheae</taxon>
        <taxon>Ricinus</taxon>
    </lineage>
</organism>
<name>B9SS87_RICCO</name>